<evidence type="ECO:0000256" key="1">
    <source>
        <dbReference type="SAM" id="MobiDB-lite"/>
    </source>
</evidence>
<feature type="signal peptide" evidence="3">
    <location>
        <begin position="1"/>
        <end position="17"/>
    </location>
</feature>
<protein>
    <submittedName>
        <fullName evidence="4">Histidine phosphatase superfamily</fullName>
    </submittedName>
</protein>
<gene>
    <name evidence="4" type="ORF">C8A01DRAFT_15578</name>
</gene>
<evidence type="ECO:0000313" key="5">
    <source>
        <dbReference type="Proteomes" id="UP001303115"/>
    </source>
</evidence>
<reference evidence="5" key="1">
    <citation type="journal article" date="2023" name="Mol. Phylogenet. Evol.">
        <title>Genome-scale phylogeny and comparative genomics of the fungal order Sordariales.</title>
        <authorList>
            <person name="Hensen N."/>
            <person name="Bonometti L."/>
            <person name="Westerberg I."/>
            <person name="Brannstrom I.O."/>
            <person name="Guillou S."/>
            <person name="Cros-Aarteil S."/>
            <person name="Calhoun S."/>
            <person name="Haridas S."/>
            <person name="Kuo A."/>
            <person name="Mondo S."/>
            <person name="Pangilinan J."/>
            <person name="Riley R."/>
            <person name="LaButti K."/>
            <person name="Andreopoulos B."/>
            <person name="Lipzen A."/>
            <person name="Chen C."/>
            <person name="Yan M."/>
            <person name="Daum C."/>
            <person name="Ng V."/>
            <person name="Clum A."/>
            <person name="Steindorff A."/>
            <person name="Ohm R.A."/>
            <person name="Martin F."/>
            <person name="Silar P."/>
            <person name="Natvig D.O."/>
            <person name="Lalanne C."/>
            <person name="Gautier V."/>
            <person name="Ament-Velasquez S.L."/>
            <person name="Kruys A."/>
            <person name="Hutchinson M.I."/>
            <person name="Powell A.J."/>
            <person name="Barry K."/>
            <person name="Miller A.N."/>
            <person name="Grigoriev I.V."/>
            <person name="Debuchy R."/>
            <person name="Gladieux P."/>
            <person name="Hiltunen Thoren M."/>
            <person name="Johannesson H."/>
        </authorList>
    </citation>
    <scope>NUCLEOTIDE SEQUENCE [LARGE SCALE GENOMIC DNA]</scope>
    <source>
        <strain evidence="5">CBS 284.82</strain>
    </source>
</reference>
<feature type="compositionally biased region" description="Acidic residues" evidence="1">
    <location>
        <begin position="323"/>
        <end position="340"/>
    </location>
</feature>
<dbReference type="EMBL" id="MU854374">
    <property type="protein sequence ID" value="KAK4040545.1"/>
    <property type="molecule type" value="Genomic_DNA"/>
</dbReference>
<feature type="chain" id="PRO_5042923891" evidence="3">
    <location>
        <begin position="18"/>
        <end position="466"/>
    </location>
</feature>
<dbReference type="InterPro" id="IPR029033">
    <property type="entry name" value="His_PPase_superfam"/>
</dbReference>
<keyword evidence="2" id="KW-0472">Membrane</keyword>
<name>A0AAN6PIA4_9PEZI</name>
<dbReference type="AlphaFoldDB" id="A0AAN6PIA4"/>
<dbReference type="Proteomes" id="UP001303115">
    <property type="component" value="Unassembled WGS sequence"/>
</dbReference>
<sequence length="466" mass="51505">MAALSTVLTLLVSSALAGPDNEHLHVESSTDRCSSTSAIAFMQGLYPPSPHVSCDSDVPKHNWCADGSVVNYPMCGYQYPNIKTLAPDRDPDSIWSHGHDLCSKQQKSMLMFSNNTVADAIHQASKGFYGSLWDKVFCEAFPRSQTNFYNALDLYDYAAYRWNHENKTDSAMTSDDLETLGNLAWQEQTLKHGHIPGSDATPNDLTSAIAGRTLASRAVALFAENIESRGERNKLNLAFTSHEPFLALFALMDLAVGPYSHLFSRLPEPGAAVTFELFSVDQTADSYGADSYNNTGQNDEADWYGKTRRSYKIKASHDHDDGDTTTDDDDNTNTYDDEDTTTYYNGQPINPCEQPTNHDNDPLFPSADELYVRFLYHDTSDPSSPPTPCPLFGSSHTSIPFKHFNATIWSIGIANATSWCDACESSDNVFFCRDPRHEHHHLLAVILSGLALAIVAGLLFILLVLT</sequence>
<comment type="caution">
    <text evidence="4">The sequence shown here is derived from an EMBL/GenBank/DDBJ whole genome shotgun (WGS) entry which is preliminary data.</text>
</comment>
<keyword evidence="2" id="KW-1133">Transmembrane helix</keyword>
<evidence type="ECO:0000256" key="2">
    <source>
        <dbReference type="SAM" id="Phobius"/>
    </source>
</evidence>
<organism evidence="4 5">
    <name type="scientific">Parachaetomium inaequale</name>
    <dbReference type="NCBI Taxonomy" id="2588326"/>
    <lineage>
        <taxon>Eukaryota</taxon>
        <taxon>Fungi</taxon>
        <taxon>Dikarya</taxon>
        <taxon>Ascomycota</taxon>
        <taxon>Pezizomycotina</taxon>
        <taxon>Sordariomycetes</taxon>
        <taxon>Sordariomycetidae</taxon>
        <taxon>Sordariales</taxon>
        <taxon>Chaetomiaceae</taxon>
        <taxon>Parachaetomium</taxon>
    </lineage>
</organism>
<dbReference type="SUPFAM" id="SSF53254">
    <property type="entry name" value="Phosphoglycerate mutase-like"/>
    <property type="match status" value="1"/>
</dbReference>
<evidence type="ECO:0000256" key="3">
    <source>
        <dbReference type="SAM" id="SignalP"/>
    </source>
</evidence>
<proteinExistence type="predicted"/>
<evidence type="ECO:0000313" key="4">
    <source>
        <dbReference type="EMBL" id="KAK4040545.1"/>
    </source>
</evidence>
<keyword evidence="5" id="KW-1185">Reference proteome</keyword>
<keyword evidence="3" id="KW-0732">Signal</keyword>
<dbReference type="Gene3D" id="3.40.50.1240">
    <property type="entry name" value="Phosphoglycerate mutase-like"/>
    <property type="match status" value="1"/>
</dbReference>
<accession>A0AAN6PIA4</accession>
<feature type="transmembrane region" description="Helical" evidence="2">
    <location>
        <begin position="442"/>
        <end position="465"/>
    </location>
</feature>
<keyword evidence="2" id="KW-0812">Transmembrane</keyword>
<feature type="region of interest" description="Disordered" evidence="1">
    <location>
        <begin position="314"/>
        <end position="345"/>
    </location>
</feature>